<protein>
    <submittedName>
        <fullName evidence="2">Spy/CpxP family protein refolding chaperone</fullName>
    </submittedName>
</protein>
<accession>A0ABS7FAP1</accession>
<feature type="signal peptide" evidence="1">
    <location>
        <begin position="1"/>
        <end position="29"/>
    </location>
</feature>
<dbReference type="RefSeq" id="WP_052258019.1">
    <property type="nucleotide sequence ID" value="NZ_CP142381.1"/>
</dbReference>
<comment type="caution">
    <text evidence="2">The sequence shown here is derived from an EMBL/GenBank/DDBJ whole genome shotgun (WGS) entry which is preliminary data.</text>
</comment>
<dbReference type="EMBL" id="JAHDTB010000003">
    <property type="protein sequence ID" value="MBW8287135.1"/>
    <property type="molecule type" value="Genomic_DNA"/>
</dbReference>
<keyword evidence="3" id="KW-1185">Reference proteome</keyword>
<dbReference type="Pfam" id="PF13801">
    <property type="entry name" value="Metal_resist"/>
    <property type="match status" value="1"/>
</dbReference>
<sequence length="165" mass="17796">MQMQTAKKRWTIRLAAGMAAAALAAGVMAHEPAGDEQPAECPPLPPLHGAGWLAAPGLPQAALRGIKLTEAQEDKLFELSQAQAPARRALAKQAARSHEDLRRAAETEPFDEARVRALAEVHAQAMARLFLMQAELDAKARALLTSEQRRQYAAARPAPCPPQAR</sequence>
<evidence type="ECO:0000313" key="3">
    <source>
        <dbReference type="Proteomes" id="UP000711178"/>
    </source>
</evidence>
<dbReference type="Proteomes" id="UP000711178">
    <property type="component" value="Unassembled WGS sequence"/>
</dbReference>
<dbReference type="InterPro" id="IPR025961">
    <property type="entry name" value="Metal_resist"/>
</dbReference>
<keyword evidence="1" id="KW-0732">Signal</keyword>
<name>A0ABS7FAP1_9NEIS</name>
<dbReference type="GeneID" id="89685103"/>
<gene>
    <name evidence="2" type="ORF">KIF53_05765</name>
</gene>
<feature type="chain" id="PRO_5045796861" evidence="1">
    <location>
        <begin position="30"/>
        <end position="165"/>
    </location>
</feature>
<evidence type="ECO:0000313" key="2">
    <source>
        <dbReference type="EMBL" id="MBW8287135.1"/>
    </source>
</evidence>
<dbReference type="Gene3D" id="1.20.120.1490">
    <property type="match status" value="1"/>
</dbReference>
<evidence type="ECO:0000256" key="1">
    <source>
        <dbReference type="SAM" id="SignalP"/>
    </source>
</evidence>
<proteinExistence type="predicted"/>
<reference evidence="2 3" key="1">
    <citation type="submission" date="2021-05" db="EMBL/GenBank/DDBJ databases">
        <title>Draft Whole Genome Sequencing Of Biosensor Chromobacterium violaceum Strain CV026 Reveals A Regulatory RNA In Chromobacterium violaceum Phenotype Regulatory Network.</title>
        <authorList>
            <person name="Hong K.W."/>
            <person name="Chan K.G."/>
            <person name="Chang C.-Y."/>
        </authorList>
    </citation>
    <scope>NUCLEOTIDE SEQUENCE [LARGE SCALE GENOMIC DNA]</scope>
    <source>
        <strain evidence="2 3">ATCC 31532</strain>
    </source>
</reference>
<organism evidence="2 3">
    <name type="scientific">Chromobacterium subtsugae</name>
    <dbReference type="NCBI Taxonomy" id="251747"/>
    <lineage>
        <taxon>Bacteria</taxon>
        <taxon>Pseudomonadati</taxon>
        <taxon>Pseudomonadota</taxon>
        <taxon>Betaproteobacteria</taxon>
        <taxon>Neisseriales</taxon>
        <taxon>Chromobacteriaceae</taxon>
        <taxon>Chromobacterium</taxon>
    </lineage>
</organism>